<dbReference type="EMBL" id="JAPDGR010001879">
    <property type="protein sequence ID" value="KAJ2978932.1"/>
    <property type="molecule type" value="Genomic_DNA"/>
</dbReference>
<evidence type="ECO:0000313" key="1">
    <source>
        <dbReference type="EMBL" id="KAJ2978932.1"/>
    </source>
</evidence>
<keyword evidence="2" id="KW-1185">Reference proteome</keyword>
<organism evidence="1 2">
    <name type="scientific">Xylaria curta</name>
    <dbReference type="NCBI Taxonomy" id="42375"/>
    <lineage>
        <taxon>Eukaryota</taxon>
        <taxon>Fungi</taxon>
        <taxon>Dikarya</taxon>
        <taxon>Ascomycota</taxon>
        <taxon>Pezizomycotina</taxon>
        <taxon>Sordariomycetes</taxon>
        <taxon>Xylariomycetidae</taxon>
        <taxon>Xylariales</taxon>
        <taxon>Xylariaceae</taxon>
        <taxon>Xylaria</taxon>
    </lineage>
</organism>
<gene>
    <name evidence="1" type="ORF">NUW58_g7337</name>
</gene>
<comment type="caution">
    <text evidence="1">The sequence shown here is derived from an EMBL/GenBank/DDBJ whole genome shotgun (WGS) entry which is preliminary data.</text>
</comment>
<sequence length="174" mass="19088">MAASTDFISAELESKGITDITVDEAFRAWEHLGRYDIDHGVVLRSLVFDEGEPVPNPILEDIAVRKIRLAAVGEGQQSAKESMTSDQPPKGPELKTWIDNKVKEVVADVLMLNAADEVDGRAALADLGVDSVMTVTLRRNLQTALKLKVPPTLTWSHPTTNHLVSWFNEKLSSA</sequence>
<name>A0ACC1NJ46_9PEZI</name>
<accession>A0ACC1NJ46</accession>
<protein>
    <submittedName>
        <fullName evidence="1">Uncharacterized protein</fullName>
    </submittedName>
</protein>
<proteinExistence type="predicted"/>
<dbReference type="Proteomes" id="UP001143856">
    <property type="component" value="Unassembled WGS sequence"/>
</dbReference>
<reference evidence="1" key="1">
    <citation type="submission" date="2022-10" db="EMBL/GenBank/DDBJ databases">
        <title>Genome Sequence of Xylaria curta.</title>
        <authorList>
            <person name="Buettner E."/>
        </authorList>
    </citation>
    <scope>NUCLEOTIDE SEQUENCE</scope>
    <source>
        <strain evidence="1">Babe10</strain>
    </source>
</reference>
<evidence type="ECO:0000313" key="2">
    <source>
        <dbReference type="Proteomes" id="UP001143856"/>
    </source>
</evidence>